<evidence type="ECO:0008006" key="3">
    <source>
        <dbReference type="Google" id="ProtNLM"/>
    </source>
</evidence>
<gene>
    <name evidence="1" type="ORF">BDV96DRAFT_177380</name>
</gene>
<dbReference type="Gene3D" id="3.30.200.20">
    <property type="entry name" value="Phosphorylase Kinase, domain 1"/>
    <property type="match status" value="1"/>
</dbReference>
<dbReference type="Proteomes" id="UP000799770">
    <property type="component" value="Unassembled WGS sequence"/>
</dbReference>
<accession>A0A6A5YX48</accession>
<keyword evidence="2" id="KW-1185">Reference proteome</keyword>
<evidence type="ECO:0000313" key="1">
    <source>
        <dbReference type="EMBL" id="KAF2111759.1"/>
    </source>
</evidence>
<dbReference type="OrthoDB" id="5979581at2759"/>
<organism evidence="1 2">
    <name type="scientific">Lophiotrema nucula</name>
    <dbReference type="NCBI Taxonomy" id="690887"/>
    <lineage>
        <taxon>Eukaryota</taxon>
        <taxon>Fungi</taxon>
        <taxon>Dikarya</taxon>
        <taxon>Ascomycota</taxon>
        <taxon>Pezizomycotina</taxon>
        <taxon>Dothideomycetes</taxon>
        <taxon>Pleosporomycetidae</taxon>
        <taxon>Pleosporales</taxon>
        <taxon>Lophiotremataceae</taxon>
        <taxon>Lophiotrema</taxon>
    </lineage>
</organism>
<dbReference type="InterPro" id="IPR011009">
    <property type="entry name" value="Kinase-like_dom_sf"/>
</dbReference>
<name>A0A6A5YX48_9PLEO</name>
<protein>
    <recommendedName>
        <fullName evidence="3">Protein kinase domain-containing protein</fullName>
    </recommendedName>
</protein>
<dbReference type="Gene3D" id="1.10.510.10">
    <property type="entry name" value="Transferase(Phosphotransferase) domain 1"/>
    <property type="match status" value="1"/>
</dbReference>
<reference evidence="1" key="1">
    <citation type="journal article" date="2020" name="Stud. Mycol.">
        <title>101 Dothideomycetes genomes: a test case for predicting lifestyles and emergence of pathogens.</title>
        <authorList>
            <person name="Haridas S."/>
            <person name="Albert R."/>
            <person name="Binder M."/>
            <person name="Bloem J."/>
            <person name="Labutti K."/>
            <person name="Salamov A."/>
            <person name="Andreopoulos B."/>
            <person name="Baker S."/>
            <person name="Barry K."/>
            <person name="Bills G."/>
            <person name="Bluhm B."/>
            <person name="Cannon C."/>
            <person name="Castanera R."/>
            <person name="Culley D."/>
            <person name="Daum C."/>
            <person name="Ezra D."/>
            <person name="Gonzalez J."/>
            <person name="Henrissat B."/>
            <person name="Kuo A."/>
            <person name="Liang C."/>
            <person name="Lipzen A."/>
            <person name="Lutzoni F."/>
            <person name="Magnuson J."/>
            <person name="Mondo S."/>
            <person name="Nolan M."/>
            <person name="Ohm R."/>
            <person name="Pangilinan J."/>
            <person name="Park H.-J."/>
            <person name="Ramirez L."/>
            <person name="Alfaro M."/>
            <person name="Sun H."/>
            <person name="Tritt A."/>
            <person name="Yoshinaga Y."/>
            <person name="Zwiers L.-H."/>
            <person name="Turgeon B."/>
            <person name="Goodwin S."/>
            <person name="Spatafora J."/>
            <person name="Crous P."/>
            <person name="Grigoriev I."/>
        </authorList>
    </citation>
    <scope>NUCLEOTIDE SEQUENCE</scope>
    <source>
        <strain evidence="1">CBS 627.86</strain>
    </source>
</reference>
<dbReference type="SUPFAM" id="SSF56112">
    <property type="entry name" value="Protein kinase-like (PK-like)"/>
    <property type="match status" value="1"/>
</dbReference>
<dbReference type="EMBL" id="ML977333">
    <property type="protein sequence ID" value="KAF2111759.1"/>
    <property type="molecule type" value="Genomic_DNA"/>
</dbReference>
<evidence type="ECO:0000313" key="2">
    <source>
        <dbReference type="Proteomes" id="UP000799770"/>
    </source>
</evidence>
<dbReference type="AlphaFoldDB" id="A0A6A5YX48"/>
<sequence length="153" mass="17216">MAATALRSTAPAVKTAASATELFVGQTLRGRSGTYSLTKQLHPFVWKARNDLNENVIVKSRRHWTLQHERDITKYFQKRTPTLRPLIDEVVTPNDPPAIVFRYLETDALTVCHQGRLPRKEVKAIAKTVLEALRTLHARGVVHSGTSFQTFSP</sequence>
<proteinExistence type="predicted"/>